<feature type="transmembrane region" description="Helical" evidence="13">
    <location>
        <begin position="417"/>
        <end position="433"/>
    </location>
</feature>
<sequence>MLFNIPLNIPLLMVVVFLSIVLGIAFRFARVPTTFREYAIGNTPFSTAYLVATVLATAYGGRTVMHSVTEVHKFGLCAILTGIITGCLSFWIISPLALRMAPFMHHLSMSETVGSIYGKYPRVMVVLSNLFASIVMITIQINVMTIAIGMCIDSVDPKIITIISMLILILYSTFGGVHAVLITDLVQLGTFLVILPLLSCCIFRYIGKPMPEIISFLQTQERFQFSKLFQVNHNLWSMLTLFLSRLVFNISPPNIQRIYMSSDHFQASKVFLHTGMGSLYIKLFMLLIGLFAFVSAPDLPATVVWGHILSNISPLFKGFVVISLLAVSMSTADSHINSSAIMISQEITDIVYKKKNPDRHQFLLAKITTPILGIFSLMLSFYCNDLMELIKLGFDCFIPIVTGPFILTILGFRSSSYSVLTGMATGILAIIIWNKWVEPVTDVNGAFPCMLINSLVMITTHYLWPQKKRNKGVFDQANALKLWVNARASCASMRKENT</sequence>
<dbReference type="EMBL" id="RARA01000023">
    <property type="protein sequence ID" value="ROT47495.1"/>
    <property type="molecule type" value="Genomic_DNA"/>
</dbReference>
<evidence type="ECO:0000256" key="10">
    <source>
        <dbReference type="ARBA" id="ARBA00023136"/>
    </source>
</evidence>
<dbReference type="InterPro" id="IPR050277">
    <property type="entry name" value="Sodium:Solute_Symporter"/>
</dbReference>
<evidence type="ECO:0000256" key="11">
    <source>
        <dbReference type="ARBA" id="ARBA00023201"/>
    </source>
</evidence>
<dbReference type="GO" id="GO:0015293">
    <property type="term" value="F:symporter activity"/>
    <property type="evidence" value="ECO:0007669"/>
    <property type="project" value="UniProtKB-KW"/>
</dbReference>
<evidence type="ECO:0000313" key="16">
    <source>
        <dbReference type="Proteomes" id="UP000270927"/>
    </source>
</evidence>
<feature type="transmembrane region" description="Helical" evidence="13">
    <location>
        <begin position="159"/>
        <end position="182"/>
    </location>
</feature>
<evidence type="ECO:0000256" key="2">
    <source>
        <dbReference type="ARBA" id="ARBA00006434"/>
    </source>
</evidence>
<keyword evidence="16" id="KW-1185">Reference proteome</keyword>
<feature type="transmembrane region" description="Helical" evidence="13">
    <location>
        <begin position="389"/>
        <end position="410"/>
    </location>
</feature>
<dbReference type="Proteomes" id="UP000270927">
    <property type="component" value="Unassembled WGS sequence"/>
</dbReference>
<evidence type="ECO:0000256" key="4">
    <source>
        <dbReference type="ARBA" id="ARBA00022475"/>
    </source>
</evidence>
<dbReference type="Gene3D" id="1.20.1730.10">
    <property type="entry name" value="Sodium/glucose cotransporter"/>
    <property type="match status" value="1"/>
</dbReference>
<feature type="transmembrane region" description="Helical" evidence="13">
    <location>
        <begin position="38"/>
        <end position="59"/>
    </location>
</feature>
<keyword evidence="8" id="KW-0915">Sodium</keyword>
<feature type="transmembrane region" description="Helical" evidence="13">
    <location>
        <begin position="188"/>
        <end position="206"/>
    </location>
</feature>
<feature type="transmembrane region" description="Helical" evidence="13">
    <location>
        <begin position="308"/>
        <end position="327"/>
    </location>
</feature>
<proteinExistence type="inferred from homology"/>
<evidence type="ECO:0000256" key="7">
    <source>
        <dbReference type="ARBA" id="ARBA00022989"/>
    </source>
</evidence>
<dbReference type="CDD" id="cd10322">
    <property type="entry name" value="SLC5sbd"/>
    <property type="match status" value="1"/>
</dbReference>
<evidence type="ECO:0000313" key="14">
    <source>
        <dbReference type="EMBL" id="ROT47293.1"/>
    </source>
</evidence>
<feature type="transmembrane region" description="Helical" evidence="13">
    <location>
        <begin position="363"/>
        <end position="383"/>
    </location>
</feature>
<accession>A0A3N2QCJ3</accession>
<feature type="transmembrane region" description="Helical" evidence="13">
    <location>
        <begin position="71"/>
        <end position="93"/>
    </location>
</feature>
<keyword evidence="11" id="KW-0739">Sodium transport</keyword>
<reference evidence="15 16" key="1">
    <citation type="submission" date="2018-09" db="EMBL/GenBank/DDBJ databases">
        <title>Comparative Genomics of Wolbachia-Cardinium Dual Endosymbiosis in a Plant-Parasitic Nematode.</title>
        <authorList>
            <person name="Brown A.M.V."/>
            <person name="Wasala S.K."/>
            <person name="Howe D.K."/>
            <person name="Peetz A.B."/>
            <person name="Zasada I.A."/>
            <person name="Denver D.R."/>
        </authorList>
    </citation>
    <scope>NUCLEOTIDE SEQUENCE [LARGE SCALE GENOMIC DNA]</scope>
    <source>
        <strain evidence="15 16">Pp_1</strain>
    </source>
</reference>
<dbReference type="EMBL" id="RARA01000025">
    <property type="protein sequence ID" value="ROT47293.1"/>
    <property type="molecule type" value="Genomic_DNA"/>
</dbReference>
<dbReference type="PANTHER" id="PTHR48086:SF3">
    <property type="entry name" value="SODIUM_PROLINE SYMPORTER"/>
    <property type="match status" value="1"/>
</dbReference>
<feature type="transmembrane region" description="Helical" evidence="13">
    <location>
        <begin position="130"/>
        <end position="152"/>
    </location>
</feature>
<keyword evidence="9" id="KW-0406">Ion transport</keyword>
<dbReference type="PANTHER" id="PTHR48086">
    <property type="entry name" value="SODIUM/PROLINE SYMPORTER-RELATED"/>
    <property type="match status" value="1"/>
</dbReference>
<dbReference type="GO" id="GO:0005886">
    <property type="term" value="C:plasma membrane"/>
    <property type="evidence" value="ECO:0007669"/>
    <property type="project" value="UniProtKB-SubCell"/>
</dbReference>
<dbReference type="PROSITE" id="PS50283">
    <property type="entry name" value="NA_SOLUT_SYMP_3"/>
    <property type="match status" value="1"/>
</dbReference>
<comment type="subcellular location">
    <subcellularLocation>
        <location evidence="1">Cell membrane</location>
        <topology evidence="1">Multi-pass membrane protein</topology>
    </subcellularLocation>
</comment>
<keyword evidence="7 13" id="KW-1133">Transmembrane helix</keyword>
<dbReference type="AlphaFoldDB" id="A0A3N2QCJ3"/>
<keyword evidence="4" id="KW-1003">Cell membrane</keyword>
<gene>
    <name evidence="15" type="ORF">EDM02_02475</name>
    <name evidence="14" type="ORF">EDM02_04065</name>
</gene>
<keyword evidence="5 13" id="KW-0812">Transmembrane</keyword>
<comment type="caution">
    <text evidence="15">The sequence shown here is derived from an EMBL/GenBank/DDBJ whole genome shotgun (WGS) entry which is preliminary data.</text>
</comment>
<evidence type="ECO:0000256" key="9">
    <source>
        <dbReference type="ARBA" id="ARBA00023065"/>
    </source>
</evidence>
<evidence type="ECO:0000313" key="15">
    <source>
        <dbReference type="EMBL" id="ROT47495.1"/>
    </source>
</evidence>
<evidence type="ECO:0000256" key="13">
    <source>
        <dbReference type="SAM" id="Phobius"/>
    </source>
</evidence>
<feature type="transmembrane region" description="Helical" evidence="13">
    <location>
        <begin position="7"/>
        <end position="26"/>
    </location>
</feature>
<evidence type="ECO:0000256" key="3">
    <source>
        <dbReference type="ARBA" id="ARBA00022448"/>
    </source>
</evidence>
<keyword evidence="10 13" id="KW-0472">Membrane</keyword>
<dbReference type="GO" id="GO:0006814">
    <property type="term" value="P:sodium ion transport"/>
    <property type="evidence" value="ECO:0007669"/>
    <property type="project" value="UniProtKB-KW"/>
</dbReference>
<protein>
    <submittedName>
        <fullName evidence="15">Sodium:solute symporter family protein</fullName>
    </submittedName>
</protein>
<feature type="transmembrane region" description="Helical" evidence="13">
    <location>
        <begin position="279"/>
        <end position="296"/>
    </location>
</feature>
<name>A0A3N2QCJ3_9BACT</name>
<evidence type="ECO:0000256" key="12">
    <source>
        <dbReference type="ARBA" id="ARBA00033708"/>
    </source>
</evidence>
<keyword evidence="6" id="KW-0769">Symport</keyword>
<organism evidence="15 16">
    <name type="scientific">Candidatus Cardinium hertigii</name>
    <dbReference type="NCBI Taxonomy" id="247481"/>
    <lineage>
        <taxon>Bacteria</taxon>
        <taxon>Pseudomonadati</taxon>
        <taxon>Bacteroidota</taxon>
        <taxon>Cytophagia</taxon>
        <taxon>Cytophagales</taxon>
        <taxon>Amoebophilaceae</taxon>
        <taxon>Candidatus Cardinium</taxon>
    </lineage>
</organism>
<evidence type="ECO:0000256" key="5">
    <source>
        <dbReference type="ARBA" id="ARBA00022692"/>
    </source>
</evidence>
<comment type="catalytic activity">
    <reaction evidence="12">
        <text>L-proline(in) + Na(+)(in) = L-proline(out) + Na(+)(out)</text>
        <dbReference type="Rhea" id="RHEA:28967"/>
        <dbReference type="ChEBI" id="CHEBI:29101"/>
        <dbReference type="ChEBI" id="CHEBI:60039"/>
    </reaction>
</comment>
<evidence type="ECO:0000256" key="8">
    <source>
        <dbReference type="ARBA" id="ARBA00023053"/>
    </source>
</evidence>
<feature type="transmembrane region" description="Helical" evidence="13">
    <location>
        <begin position="445"/>
        <end position="464"/>
    </location>
</feature>
<dbReference type="InterPro" id="IPR038377">
    <property type="entry name" value="Na/Glc_symporter_sf"/>
</dbReference>
<keyword evidence="3" id="KW-0813">Transport</keyword>
<evidence type="ECO:0000256" key="1">
    <source>
        <dbReference type="ARBA" id="ARBA00004651"/>
    </source>
</evidence>
<dbReference type="InterPro" id="IPR001734">
    <property type="entry name" value="Na/solute_symporter"/>
</dbReference>
<evidence type="ECO:0000256" key="6">
    <source>
        <dbReference type="ARBA" id="ARBA00022847"/>
    </source>
</evidence>
<comment type="similarity">
    <text evidence="2">Belongs to the sodium:solute symporter (SSF) (TC 2.A.21) family.</text>
</comment>